<keyword evidence="7 10" id="KW-0949">S-adenosyl-L-methionine</keyword>
<reference evidence="13 14" key="1">
    <citation type="submission" date="2019-02" db="EMBL/GenBank/DDBJ databases">
        <title>Deep-cultivation of Planctomycetes and their phenomic and genomic characterization uncovers novel biology.</title>
        <authorList>
            <person name="Wiegand S."/>
            <person name="Jogler M."/>
            <person name="Boedeker C."/>
            <person name="Pinto D."/>
            <person name="Vollmers J."/>
            <person name="Rivas-Marin E."/>
            <person name="Kohn T."/>
            <person name="Peeters S.H."/>
            <person name="Heuer A."/>
            <person name="Rast P."/>
            <person name="Oberbeckmann S."/>
            <person name="Bunk B."/>
            <person name="Jeske O."/>
            <person name="Meyerdierks A."/>
            <person name="Storesund J.E."/>
            <person name="Kallscheuer N."/>
            <person name="Luecker S."/>
            <person name="Lage O.M."/>
            <person name="Pohl T."/>
            <person name="Merkel B.J."/>
            <person name="Hornburger P."/>
            <person name="Mueller R.-W."/>
            <person name="Bruemmer F."/>
            <person name="Labrenz M."/>
            <person name="Spormann A.M."/>
            <person name="Op Den Camp H."/>
            <person name="Overmann J."/>
            <person name="Amann R."/>
            <person name="Jetten M.S.M."/>
            <person name="Mascher T."/>
            <person name="Medema M.H."/>
            <person name="Devos D.P."/>
            <person name="Kaster A.-K."/>
            <person name="Ovreas L."/>
            <person name="Rohde M."/>
            <person name="Galperin M.Y."/>
            <person name="Jogler C."/>
        </authorList>
    </citation>
    <scope>NUCLEOTIDE SEQUENCE [LARGE SCALE GENOMIC DNA]</scope>
    <source>
        <strain evidence="13 14">Pla52n</strain>
    </source>
</reference>
<evidence type="ECO:0000256" key="3">
    <source>
        <dbReference type="ARBA" id="ARBA00022490"/>
    </source>
</evidence>
<dbReference type="SUPFAM" id="SSF88697">
    <property type="entry name" value="PUA domain-like"/>
    <property type="match status" value="1"/>
</dbReference>
<dbReference type="AlphaFoldDB" id="A0A5C6ATA5"/>
<evidence type="ECO:0000259" key="11">
    <source>
        <dbReference type="Pfam" id="PF04452"/>
    </source>
</evidence>
<evidence type="ECO:0000256" key="4">
    <source>
        <dbReference type="ARBA" id="ARBA00022552"/>
    </source>
</evidence>
<dbReference type="CDD" id="cd18084">
    <property type="entry name" value="RsmE-like"/>
    <property type="match status" value="1"/>
</dbReference>
<proteinExistence type="inferred from homology"/>
<organism evidence="13 14">
    <name type="scientific">Stieleria varia</name>
    <dbReference type="NCBI Taxonomy" id="2528005"/>
    <lineage>
        <taxon>Bacteria</taxon>
        <taxon>Pseudomonadati</taxon>
        <taxon>Planctomycetota</taxon>
        <taxon>Planctomycetia</taxon>
        <taxon>Pirellulales</taxon>
        <taxon>Pirellulaceae</taxon>
        <taxon>Stieleria</taxon>
    </lineage>
</organism>
<keyword evidence="6 10" id="KW-0808">Transferase</keyword>
<dbReference type="InterPro" id="IPR015947">
    <property type="entry name" value="PUA-like_sf"/>
</dbReference>
<evidence type="ECO:0000256" key="2">
    <source>
        <dbReference type="ARBA" id="ARBA00005528"/>
    </source>
</evidence>
<dbReference type="PANTHER" id="PTHR30027:SF3">
    <property type="entry name" value="16S RRNA (URACIL(1498)-N(3))-METHYLTRANSFERASE"/>
    <property type="match status" value="1"/>
</dbReference>
<dbReference type="Proteomes" id="UP000320176">
    <property type="component" value="Unassembled WGS sequence"/>
</dbReference>
<feature type="domain" description="Ribosomal RNA small subunit methyltransferase E PUA-like" evidence="12">
    <location>
        <begin position="19"/>
        <end position="63"/>
    </location>
</feature>
<evidence type="ECO:0000256" key="1">
    <source>
        <dbReference type="ARBA" id="ARBA00004496"/>
    </source>
</evidence>
<comment type="caution">
    <text evidence="13">The sequence shown here is derived from an EMBL/GenBank/DDBJ whole genome shotgun (WGS) entry which is preliminary data.</text>
</comment>
<dbReference type="EMBL" id="SJPN01000004">
    <property type="protein sequence ID" value="TWU02242.1"/>
    <property type="molecule type" value="Genomic_DNA"/>
</dbReference>
<evidence type="ECO:0000256" key="8">
    <source>
        <dbReference type="ARBA" id="ARBA00025699"/>
    </source>
</evidence>
<dbReference type="NCBIfam" id="TIGR00046">
    <property type="entry name" value="RsmE family RNA methyltransferase"/>
    <property type="match status" value="1"/>
</dbReference>
<dbReference type="InterPro" id="IPR046886">
    <property type="entry name" value="RsmE_MTase_dom"/>
</dbReference>
<comment type="function">
    <text evidence="8 10">Specifically methylates the N3 position of the uracil ring of uridine 1498 (m3U1498) in 16S rRNA. Acts on the fully assembled 30S ribosomal subunit.</text>
</comment>
<dbReference type="PIRSF" id="PIRSF015601">
    <property type="entry name" value="MTase_slr0722"/>
    <property type="match status" value="1"/>
</dbReference>
<evidence type="ECO:0000256" key="6">
    <source>
        <dbReference type="ARBA" id="ARBA00022679"/>
    </source>
</evidence>
<gene>
    <name evidence="13" type="primary">rsmE</name>
    <name evidence="13" type="ORF">Pla52n_32920</name>
</gene>
<evidence type="ECO:0000313" key="13">
    <source>
        <dbReference type="EMBL" id="TWU02242.1"/>
    </source>
</evidence>
<comment type="subcellular location">
    <subcellularLocation>
        <location evidence="1 10">Cytoplasm</location>
    </subcellularLocation>
</comment>
<dbReference type="InterPro" id="IPR006700">
    <property type="entry name" value="RsmE"/>
</dbReference>
<keyword evidence="14" id="KW-1185">Reference proteome</keyword>
<dbReference type="InterPro" id="IPR046887">
    <property type="entry name" value="RsmE_PUA-like"/>
</dbReference>
<name>A0A5C6ATA5_9BACT</name>
<evidence type="ECO:0000259" key="12">
    <source>
        <dbReference type="Pfam" id="PF20260"/>
    </source>
</evidence>
<evidence type="ECO:0000256" key="9">
    <source>
        <dbReference type="ARBA" id="ARBA00047944"/>
    </source>
</evidence>
<feature type="domain" description="Ribosomal RNA small subunit methyltransferase E methyltransferase" evidence="11">
    <location>
        <begin position="77"/>
        <end position="229"/>
    </location>
</feature>
<dbReference type="RefSeq" id="WP_146520611.1">
    <property type="nucleotide sequence ID" value="NZ_CP151726.1"/>
</dbReference>
<evidence type="ECO:0000256" key="7">
    <source>
        <dbReference type="ARBA" id="ARBA00022691"/>
    </source>
</evidence>
<dbReference type="Gene3D" id="3.40.1280.10">
    <property type="match status" value="1"/>
</dbReference>
<dbReference type="Pfam" id="PF04452">
    <property type="entry name" value="Methyltrans_RNA"/>
    <property type="match status" value="1"/>
</dbReference>
<dbReference type="OrthoDB" id="9815641at2"/>
<sequence length="237" mass="25890">MTRRYYVPDLPPIGGPIALPDEEAQHASRVMRAQTGDQVVLFDGIGNESSATIQSIDRRSCICHASPRELVDREPGLRLHLGIALPKPDRAKEMVERLTELGVAQVTPLLCSRSQRPPSGGLLDKLRRVVIEACKQSGRNQLMRIESPVAVADFFAMDTETPRWIAHPGGQEMDGSLSRLTGGQLLAAIGPEGGFDDEEMNVALSRGWIAIDLGKRIYRIETAATVIAAHASHLPMR</sequence>
<dbReference type="PANTHER" id="PTHR30027">
    <property type="entry name" value="RIBOSOMAL RNA SMALL SUBUNIT METHYLTRANSFERASE E"/>
    <property type="match status" value="1"/>
</dbReference>
<dbReference type="GO" id="GO:0005737">
    <property type="term" value="C:cytoplasm"/>
    <property type="evidence" value="ECO:0007669"/>
    <property type="project" value="UniProtKB-SubCell"/>
</dbReference>
<dbReference type="GO" id="GO:0070475">
    <property type="term" value="P:rRNA base methylation"/>
    <property type="evidence" value="ECO:0007669"/>
    <property type="project" value="TreeGrafter"/>
</dbReference>
<evidence type="ECO:0000256" key="5">
    <source>
        <dbReference type="ARBA" id="ARBA00022603"/>
    </source>
</evidence>
<dbReference type="Gene3D" id="2.40.240.20">
    <property type="entry name" value="Hypothetical PUA domain-like, domain 1"/>
    <property type="match status" value="1"/>
</dbReference>
<dbReference type="GO" id="GO:0070042">
    <property type="term" value="F:rRNA (uridine-N3-)-methyltransferase activity"/>
    <property type="evidence" value="ECO:0007669"/>
    <property type="project" value="TreeGrafter"/>
</dbReference>
<keyword evidence="3 10" id="KW-0963">Cytoplasm</keyword>
<comment type="catalytic activity">
    <reaction evidence="9 10">
        <text>uridine(1498) in 16S rRNA + S-adenosyl-L-methionine = N(3)-methyluridine(1498) in 16S rRNA + S-adenosyl-L-homocysteine + H(+)</text>
        <dbReference type="Rhea" id="RHEA:42920"/>
        <dbReference type="Rhea" id="RHEA-COMP:10283"/>
        <dbReference type="Rhea" id="RHEA-COMP:10284"/>
        <dbReference type="ChEBI" id="CHEBI:15378"/>
        <dbReference type="ChEBI" id="CHEBI:57856"/>
        <dbReference type="ChEBI" id="CHEBI:59789"/>
        <dbReference type="ChEBI" id="CHEBI:65315"/>
        <dbReference type="ChEBI" id="CHEBI:74502"/>
        <dbReference type="EC" id="2.1.1.193"/>
    </reaction>
</comment>
<dbReference type="EC" id="2.1.1.193" evidence="10"/>
<keyword evidence="4 10" id="KW-0698">rRNA processing</keyword>
<evidence type="ECO:0000256" key="10">
    <source>
        <dbReference type="PIRNR" id="PIRNR015601"/>
    </source>
</evidence>
<dbReference type="InterPro" id="IPR029026">
    <property type="entry name" value="tRNA_m1G_MTases_N"/>
</dbReference>
<accession>A0A5C6ATA5</accession>
<dbReference type="InterPro" id="IPR029028">
    <property type="entry name" value="Alpha/beta_knot_MTases"/>
</dbReference>
<dbReference type="SUPFAM" id="SSF75217">
    <property type="entry name" value="alpha/beta knot"/>
    <property type="match status" value="1"/>
</dbReference>
<evidence type="ECO:0000313" key="14">
    <source>
        <dbReference type="Proteomes" id="UP000320176"/>
    </source>
</evidence>
<dbReference type="Pfam" id="PF20260">
    <property type="entry name" value="PUA_4"/>
    <property type="match status" value="1"/>
</dbReference>
<comment type="similarity">
    <text evidence="2 10">Belongs to the RNA methyltransferase RsmE family.</text>
</comment>
<keyword evidence="5 10" id="KW-0489">Methyltransferase</keyword>
<protein>
    <recommendedName>
        <fullName evidence="10">Ribosomal RNA small subunit methyltransferase E</fullName>
        <ecNumber evidence="10">2.1.1.193</ecNumber>
    </recommendedName>
</protein>